<dbReference type="AlphaFoldDB" id="A0A1V9FKY9"/>
<dbReference type="RefSeq" id="WP_081164671.1">
    <property type="nucleotide sequence ID" value="NZ_LWBP01000185.1"/>
</dbReference>
<accession>A0A1V9FKY9</accession>
<dbReference type="SUPFAM" id="SSF55486">
    <property type="entry name" value="Metalloproteases ('zincins'), catalytic domain"/>
    <property type="match status" value="1"/>
</dbReference>
<dbReference type="Pfam" id="PF15890">
    <property type="entry name" value="Peptidase_Mx1"/>
    <property type="match status" value="1"/>
</dbReference>
<evidence type="ECO:0000313" key="2">
    <source>
        <dbReference type="Proteomes" id="UP000192276"/>
    </source>
</evidence>
<dbReference type="Gene3D" id="3.40.390.70">
    <property type="match status" value="1"/>
</dbReference>
<sequence>MTLKNIFNISVCGLLLVSTWSCSKSDKLDVDMSQYIIDNPTANDLDKWITANLTDPYNIQLQYRFERSLMDVAKDVSPVKLEKVKPTAEALINIFLKTYENVGGATFIKTYTPKQFVLYGSPAYNSNGSITLGTADGGRRVVLYELNDLNFNDPAQVSRKMRTIHHEFTHILNQIISIPPDYQEVTKSDYYADWTNTTNTEDTAKKLGYVSRYARSAYTEDFAEMVAHLLIEGQLWFDTYAKSAGTAGQAKLKKKEAIVVDYFRQYFNINFRQLQYEVGKVLRDTYNDKTRGFTYAMQNGMLANPLVINFTDGTHYAEFGQSAKFKAIWDQCKTLLFTNGGRTPVYFNVVWLSKTRIQLQMNYVNSSNTALVAWYDFDFTINSSGDITFTYFDNPSTETPYANGRNAQVLAGFTPLINYLTGNTFTGDWMPVTEGGNYYLKFGGFYVKSDPTSYFYGKF</sequence>
<dbReference type="EMBL" id="LWBP01000185">
    <property type="protein sequence ID" value="OQP58990.1"/>
    <property type="molecule type" value="Genomic_DNA"/>
</dbReference>
<dbReference type="InterPro" id="IPR030890">
    <property type="entry name" value="LP_HExxH_w_TonB"/>
</dbReference>
<comment type="caution">
    <text evidence="1">The sequence shown here is derived from an EMBL/GenBank/DDBJ whole genome shotgun (WGS) entry which is preliminary data.</text>
</comment>
<proteinExistence type="predicted"/>
<dbReference type="OrthoDB" id="1113652at2"/>
<reference evidence="2" key="1">
    <citation type="submission" date="2016-04" db="EMBL/GenBank/DDBJ databases">
        <authorList>
            <person name="Chen L."/>
            <person name="Zhuang W."/>
            <person name="Wang G."/>
        </authorList>
    </citation>
    <scope>NUCLEOTIDE SEQUENCE [LARGE SCALE GENOMIC DNA]</scope>
    <source>
        <strain evidence="2">208</strain>
    </source>
</reference>
<dbReference type="NCBIfam" id="TIGR04549">
    <property type="entry name" value="LP_HExxH_w_tonB"/>
    <property type="match status" value="1"/>
</dbReference>
<name>A0A1V9FKY9_9BACT</name>
<evidence type="ECO:0008006" key="3">
    <source>
        <dbReference type="Google" id="ProtNLM"/>
    </source>
</evidence>
<organism evidence="1 2">
    <name type="scientific">Niastella populi</name>
    <dbReference type="NCBI Taxonomy" id="550983"/>
    <lineage>
        <taxon>Bacteria</taxon>
        <taxon>Pseudomonadati</taxon>
        <taxon>Bacteroidota</taxon>
        <taxon>Chitinophagia</taxon>
        <taxon>Chitinophagales</taxon>
        <taxon>Chitinophagaceae</taxon>
        <taxon>Niastella</taxon>
    </lineage>
</organism>
<dbReference type="STRING" id="550983.A4R26_21615"/>
<keyword evidence="2" id="KW-1185">Reference proteome</keyword>
<dbReference type="Proteomes" id="UP000192276">
    <property type="component" value="Unassembled WGS sequence"/>
</dbReference>
<protein>
    <recommendedName>
        <fullName evidence="3">Substrate import-associated zinc metallohydrolase lipoprotein</fullName>
    </recommendedName>
</protein>
<gene>
    <name evidence="1" type="ORF">A4R26_21615</name>
</gene>
<evidence type="ECO:0000313" key="1">
    <source>
        <dbReference type="EMBL" id="OQP58990.1"/>
    </source>
</evidence>